<dbReference type="EMBL" id="FQWD01000008">
    <property type="protein sequence ID" value="SHH28938.1"/>
    <property type="molecule type" value="Genomic_DNA"/>
</dbReference>
<keyword evidence="1" id="KW-1133">Transmembrane helix</keyword>
<protein>
    <submittedName>
        <fullName evidence="2">Uncharacterized protein</fullName>
    </submittedName>
</protein>
<evidence type="ECO:0000256" key="1">
    <source>
        <dbReference type="SAM" id="Phobius"/>
    </source>
</evidence>
<dbReference type="Proteomes" id="UP000184520">
    <property type="component" value="Unassembled WGS sequence"/>
</dbReference>
<dbReference type="OrthoDB" id="5701613at2"/>
<proteinExistence type="predicted"/>
<dbReference type="RefSeq" id="WP_073325144.1">
    <property type="nucleotide sequence ID" value="NZ_FQWD01000008.1"/>
</dbReference>
<keyword evidence="1" id="KW-0812">Transmembrane</keyword>
<keyword evidence="3" id="KW-1185">Reference proteome</keyword>
<reference evidence="3" key="1">
    <citation type="submission" date="2016-11" db="EMBL/GenBank/DDBJ databases">
        <authorList>
            <person name="Varghese N."/>
            <person name="Submissions S."/>
        </authorList>
    </citation>
    <scope>NUCLEOTIDE SEQUENCE [LARGE SCALE GENOMIC DNA]</scope>
    <source>
        <strain evidence="3">CGMCC 1.8995</strain>
    </source>
</reference>
<dbReference type="STRING" id="634436.SAMN05216361_4209"/>
<name>A0A1M5RS47_9ALTE</name>
<accession>A0A1M5RS47</accession>
<dbReference type="AlphaFoldDB" id="A0A1M5RS47"/>
<sequence length="323" mass="36018">MRAYNLTAEDGFKAAALFIFLFLVFQLGAFLGQASARLYSEHETIDRLQSRISLDLQFLDVGNSTLNTPPNQYTLKDYLNRLNKALAEPETGICLVSIQSVSADNTAADFANARLTPITLQNSEQTVQIQVASLPLYRYLAFSPLAFFAAAIMVPVLMNIRPTRRAPKAEPVVIEEPKVALVPKLVINLNDKTIGNSINAVTVQLQNKPLCFYTALLHYCIDNPDALLLHHKDIPPELTNQANKAFGRLMDLGHTKRKRPDFNANLDKTLSEIRAALDEVFAGYSEEKAKYYPPRAQGEGSRSKQHSYALPRLYAHEIEVIGD</sequence>
<organism evidence="2 3">
    <name type="scientific">Marisediminitalea aggregata</name>
    <dbReference type="NCBI Taxonomy" id="634436"/>
    <lineage>
        <taxon>Bacteria</taxon>
        <taxon>Pseudomonadati</taxon>
        <taxon>Pseudomonadota</taxon>
        <taxon>Gammaproteobacteria</taxon>
        <taxon>Alteromonadales</taxon>
        <taxon>Alteromonadaceae</taxon>
        <taxon>Marisediminitalea</taxon>
    </lineage>
</organism>
<evidence type="ECO:0000313" key="2">
    <source>
        <dbReference type="EMBL" id="SHH28938.1"/>
    </source>
</evidence>
<feature type="transmembrane region" description="Helical" evidence="1">
    <location>
        <begin position="12"/>
        <end position="31"/>
    </location>
</feature>
<gene>
    <name evidence="2" type="ORF">SAMN05216361_4209</name>
</gene>
<evidence type="ECO:0000313" key="3">
    <source>
        <dbReference type="Proteomes" id="UP000184520"/>
    </source>
</evidence>
<feature type="transmembrane region" description="Helical" evidence="1">
    <location>
        <begin position="136"/>
        <end position="158"/>
    </location>
</feature>
<keyword evidence="1" id="KW-0472">Membrane</keyword>